<comment type="caution">
    <text evidence="3">The sequence shown here is derived from an EMBL/GenBank/DDBJ whole genome shotgun (WGS) entry which is preliminary data.</text>
</comment>
<accession>A0A2J7QFK4</accession>
<evidence type="ECO:0000256" key="1">
    <source>
        <dbReference type="ARBA" id="ARBA00047984"/>
    </source>
</evidence>
<dbReference type="SUPFAM" id="SSF52540">
    <property type="entry name" value="P-loop containing nucleoside triphosphate hydrolases"/>
    <property type="match status" value="1"/>
</dbReference>
<dbReference type="GO" id="GO:0071013">
    <property type="term" value="C:catalytic step 2 spliceosome"/>
    <property type="evidence" value="ECO:0007669"/>
    <property type="project" value="TreeGrafter"/>
</dbReference>
<keyword evidence="4" id="KW-1185">Reference proteome</keyword>
<dbReference type="PANTHER" id="PTHR18934:SF83">
    <property type="entry name" value="PRE-MRNA-SPLICING FACTOR ATP-DEPENDENT RNA HELICASE DHX16"/>
    <property type="match status" value="1"/>
</dbReference>
<reference evidence="3 4" key="1">
    <citation type="submission" date="2017-12" db="EMBL/GenBank/DDBJ databases">
        <title>Hemimetabolous genomes reveal molecular basis of termite eusociality.</title>
        <authorList>
            <person name="Harrison M.C."/>
            <person name="Jongepier E."/>
            <person name="Robertson H.M."/>
            <person name="Arning N."/>
            <person name="Bitard-Feildel T."/>
            <person name="Chao H."/>
            <person name="Childers C.P."/>
            <person name="Dinh H."/>
            <person name="Doddapaneni H."/>
            <person name="Dugan S."/>
            <person name="Gowin J."/>
            <person name="Greiner C."/>
            <person name="Han Y."/>
            <person name="Hu H."/>
            <person name="Hughes D.S.T."/>
            <person name="Huylmans A.-K."/>
            <person name="Kemena C."/>
            <person name="Kremer L.P.M."/>
            <person name="Lee S.L."/>
            <person name="Lopez-Ezquerra A."/>
            <person name="Mallet L."/>
            <person name="Monroy-Kuhn J.M."/>
            <person name="Moser A."/>
            <person name="Murali S.C."/>
            <person name="Muzny D.M."/>
            <person name="Otani S."/>
            <person name="Piulachs M.-D."/>
            <person name="Poelchau M."/>
            <person name="Qu J."/>
            <person name="Schaub F."/>
            <person name="Wada-Katsumata A."/>
            <person name="Worley K.C."/>
            <person name="Xie Q."/>
            <person name="Ylla G."/>
            <person name="Poulsen M."/>
            <person name="Gibbs R.A."/>
            <person name="Schal C."/>
            <person name="Richards S."/>
            <person name="Belles X."/>
            <person name="Korb J."/>
            <person name="Bornberg-Bauer E."/>
        </authorList>
    </citation>
    <scope>NUCLEOTIDE SEQUENCE [LARGE SCALE GENOMIC DNA]</scope>
    <source>
        <tissue evidence="3">Whole body</tissue>
    </source>
</reference>
<dbReference type="EMBL" id="NEVH01014955">
    <property type="protein sequence ID" value="PNF27377.1"/>
    <property type="molecule type" value="Genomic_DNA"/>
</dbReference>
<comment type="catalytic activity">
    <reaction evidence="1">
        <text>ATP + H2O = ADP + phosphate + H(+)</text>
        <dbReference type="Rhea" id="RHEA:13065"/>
        <dbReference type="ChEBI" id="CHEBI:15377"/>
        <dbReference type="ChEBI" id="CHEBI:15378"/>
        <dbReference type="ChEBI" id="CHEBI:30616"/>
        <dbReference type="ChEBI" id="CHEBI:43474"/>
        <dbReference type="ChEBI" id="CHEBI:456216"/>
        <dbReference type="EC" id="3.6.4.13"/>
    </reaction>
</comment>
<evidence type="ECO:0000313" key="4">
    <source>
        <dbReference type="Proteomes" id="UP000235965"/>
    </source>
</evidence>
<dbReference type="Gene3D" id="1.20.120.1080">
    <property type="match status" value="1"/>
</dbReference>
<evidence type="ECO:0000313" key="3">
    <source>
        <dbReference type="EMBL" id="PNF27377.1"/>
    </source>
</evidence>
<protein>
    <recommendedName>
        <fullName evidence="2">Helicase-associated domain-containing protein</fullName>
    </recommendedName>
</protein>
<name>A0A2J7QFK4_9NEOP</name>
<dbReference type="OrthoDB" id="10253254at2759"/>
<dbReference type="STRING" id="105785.A0A2J7QFK4"/>
<dbReference type="Pfam" id="PF21010">
    <property type="entry name" value="HA2_C"/>
    <property type="match status" value="1"/>
</dbReference>
<evidence type="ECO:0000259" key="2">
    <source>
        <dbReference type="SMART" id="SM00847"/>
    </source>
</evidence>
<proteinExistence type="predicted"/>
<dbReference type="Proteomes" id="UP000235965">
    <property type="component" value="Unassembled WGS sequence"/>
</dbReference>
<sequence length="129" mass="14353">MAEFPVDPMMAKMILASEKYKCSEEFLTIAAVLPVNCAIFYGPKDKTVHADAAQHSLFTRGGDHLMLLNIDTQWCYANFLQHHSLKCGRDFRDQLVGLMAHVDIDLVSGAGDTAGIRKLLFQTSCSLKF</sequence>
<feature type="domain" description="Helicase-associated" evidence="2">
    <location>
        <begin position="1"/>
        <end position="68"/>
    </location>
</feature>
<dbReference type="InterPro" id="IPR027417">
    <property type="entry name" value="P-loop_NTPase"/>
</dbReference>
<gene>
    <name evidence="3" type="ORF">B7P43_G18355</name>
</gene>
<dbReference type="InParanoid" id="A0A2J7QFK4"/>
<dbReference type="InterPro" id="IPR007502">
    <property type="entry name" value="Helicase-assoc_dom"/>
</dbReference>
<dbReference type="PANTHER" id="PTHR18934">
    <property type="entry name" value="ATP-DEPENDENT RNA HELICASE"/>
    <property type="match status" value="1"/>
</dbReference>
<dbReference type="GO" id="GO:0003724">
    <property type="term" value="F:RNA helicase activity"/>
    <property type="evidence" value="ECO:0007669"/>
    <property type="project" value="UniProtKB-EC"/>
</dbReference>
<dbReference type="SMART" id="SM00847">
    <property type="entry name" value="HA2"/>
    <property type="match status" value="1"/>
</dbReference>
<dbReference type="GO" id="GO:0003723">
    <property type="term" value="F:RNA binding"/>
    <property type="evidence" value="ECO:0007669"/>
    <property type="project" value="TreeGrafter"/>
</dbReference>
<dbReference type="AlphaFoldDB" id="A0A2J7QFK4"/>
<organism evidence="3 4">
    <name type="scientific">Cryptotermes secundus</name>
    <dbReference type="NCBI Taxonomy" id="105785"/>
    <lineage>
        <taxon>Eukaryota</taxon>
        <taxon>Metazoa</taxon>
        <taxon>Ecdysozoa</taxon>
        <taxon>Arthropoda</taxon>
        <taxon>Hexapoda</taxon>
        <taxon>Insecta</taxon>
        <taxon>Pterygota</taxon>
        <taxon>Neoptera</taxon>
        <taxon>Polyneoptera</taxon>
        <taxon>Dictyoptera</taxon>
        <taxon>Blattodea</taxon>
        <taxon>Blattoidea</taxon>
        <taxon>Termitoidae</taxon>
        <taxon>Kalotermitidae</taxon>
        <taxon>Cryptotermitinae</taxon>
        <taxon>Cryptotermes</taxon>
    </lineage>
</organism>